<keyword evidence="2" id="KW-0808">Transferase</keyword>
<dbReference type="STRING" id="86105.NF27_EY02350"/>
<dbReference type="PROSITE" id="PS00092">
    <property type="entry name" value="N6_MTASE"/>
    <property type="match status" value="1"/>
</dbReference>
<dbReference type="InterPro" id="IPR004398">
    <property type="entry name" value="RNA_MeTrfase_RsmD"/>
</dbReference>
<comment type="caution">
    <text evidence="3">The sequence shown here is derived from an EMBL/GenBank/DDBJ whole genome shotgun (WGS) entry which is preliminary data.</text>
</comment>
<dbReference type="InterPro" id="IPR002052">
    <property type="entry name" value="DNA_methylase_N6_adenine_CS"/>
</dbReference>
<evidence type="ECO:0000313" key="3">
    <source>
        <dbReference type="EMBL" id="KIE05139.1"/>
    </source>
</evidence>
<dbReference type="CDD" id="cd02440">
    <property type="entry name" value="AdoMet_MTases"/>
    <property type="match status" value="1"/>
</dbReference>
<dbReference type="NCBIfam" id="TIGR00095">
    <property type="entry name" value="16S rRNA (guanine(966)-N(2))-methyltransferase RsmD"/>
    <property type="match status" value="1"/>
</dbReference>
<dbReference type="InterPro" id="IPR029063">
    <property type="entry name" value="SAM-dependent_MTases_sf"/>
</dbReference>
<organism evidence="3 4">
    <name type="scientific">Candidatus Jidaibacter acanthamoebae</name>
    <dbReference type="NCBI Taxonomy" id="86105"/>
    <lineage>
        <taxon>Bacteria</taxon>
        <taxon>Pseudomonadati</taxon>
        <taxon>Pseudomonadota</taxon>
        <taxon>Alphaproteobacteria</taxon>
        <taxon>Rickettsiales</taxon>
        <taxon>Candidatus Midichloriaceae</taxon>
        <taxon>Candidatus Jidaibacter</taxon>
    </lineage>
</organism>
<dbReference type="PANTHER" id="PTHR43542">
    <property type="entry name" value="METHYLTRANSFERASE"/>
    <property type="match status" value="1"/>
</dbReference>
<evidence type="ECO:0000256" key="1">
    <source>
        <dbReference type="ARBA" id="ARBA00022603"/>
    </source>
</evidence>
<dbReference type="Gene3D" id="3.40.50.150">
    <property type="entry name" value="Vaccinia Virus protein VP39"/>
    <property type="match status" value="1"/>
</dbReference>
<protein>
    <recommendedName>
        <fullName evidence="5">16S rRNA (Guanine(966)-N(2))-methyltransferase RsmD</fullName>
    </recommendedName>
</protein>
<dbReference type="PIRSF" id="PIRSF004553">
    <property type="entry name" value="CHP00095"/>
    <property type="match status" value="1"/>
</dbReference>
<accession>A0A0C1QI12</accession>
<dbReference type="GO" id="GO:0003676">
    <property type="term" value="F:nucleic acid binding"/>
    <property type="evidence" value="ECO:0007669"/>
    <property type="project" value="InterPro"/>
</dbReference>
<name>A0A0C1QI12_9RICK</name>
<dbReference type="PATRIC" id="fig|86105.3.peg.1309"/>
<proteinExistence type="predicted"/>
<dbReference type="SUPFAM" id="SSF53335">
    <property type="entry name" value="S-adenosyl-L-methionine-dependent methyltransferases"/>
    <property type="match status" value="1"/>
</dbReference>
<dbReference type="Proteomes" id="UP000031258">
    <property type="component" value="Unassembled WGS sequence"/>
</dbReference>
<dbReference type="EMBL" id="JSWE01000124">
    <property type="protein sequence ID" value="KIE05139.1"/>
    <property type="molecule type" value="Genomic_DNA"/>
</dbReference>
<keyword evidence="1" id="KW-0489">Methyltransferase</keyword>
<sequence length="194" mass="21921">MMRIITGKHKNRKILTALKGNNAKNFRPSTEKTREAIFNIINSATFEIENFMKSANVLDLFCGSGALGLEALSRGAKFVTFIDKEPSHIAISKQNVENFNELTNSEFIVCDATKLKSNYKKYNLILLDPPYNIPNIITSSLKALEEGNWIDNQNFIIIEHAKRDKFVLSPEYEILSSKVYGSSALTICRFLGHK</sequence>
<reference evidence="3 4" key="1">
    <citation type="submission" date="2014-11" db="EMBL/GenBank/DDBJ databases">
        <title>A Rickettsiales Symbiont of Amoebae With Ancient Features.</title>
        <authorList>
            <person name="Schulz F."/>
            <person name="Martijn J."/>
            <person name="Wascher F."/>
            <person name="Kostanjsek R."/>
            <person name="Ettema T.J."/>
            <person name="Horn M."/>
        </authorList>
    </citation>
    <scope>NUCLEOTIDE SEQUENCE [LARGE SCALE GENOMIC DNA]</scope>
    <source>
        <strain evidence="3 4">UWC36</strain>
    </source>
</reference>
<evidence type="ECO:0000256" key="2">
    <source>
        <dbReference type="ARBA" id="ARBA00022679"/>
    </source>
</evidence>
<keyword evidence="4" id="KW-1185">Reference proteome</keyword>
<dbReference type="PANTHER" id="PTHR43542:SF1">
    <property type="entry name" value="METHYLTRANSFERASE"/>
    <property type="match status" value="1"/>
</dbReference>
<dbReference type="GO" id="GO:0031167">
    <property type="term" value="P:rRNA methylation"/>
    <property type="evidence" value="ECO:0007669"/>
    <property type="project" value="InterPro"/>
</dbReference>
<dbReference type="Pfam" id="PF03602">
    <property type="entry name" value="Cons_hypoth95"/>
    <property type="match status" value="1"/>
</dbReference>
<evidence type="ECO:0000313" key="4">
    <source>
        <dbReference type="Proteomes" id="UP000031258"/>
    </source>
</evidence>
<dbReference type="GO" id="GO:0008168">
    <property type="term" value="F:methyltransferase activity"/>
    <property type="evidence" value="ECO:0007669"/>
    <property type="project" value="UniProtKB-KW"/>
</dbReference>
<evidence type="ECO:0008006" key="5">
    <source>
        <dbReference type="Google" id="ProtNLM"/>
    </source>
</evidence>
<gene>
    <name evidence="3" type="ORF">NF27_EY02350</name>
</gene>
<dbReference type="AlphaFoldDB" id="A0A0C1QI12"/>